<protein>
    <submittedName>
        <fullName evidence="1">Uncharacterized protein</fullName>
    </submittedName>
</protein>
<reference evidence="1 2" key="1">
    <citation type="journal article" date="2016" name="Fungal Biol.">
        <title>The genome of Xylona heveae provides a window into fungal endophytism.</title>
        <authorList>
            <person name="Gazis R."/>
            <person name="Kuo A."/>
            <person name="Riley R."/>
            <person name="LaButti K."/>
            <person name="Lipzen A."/>
            <person name="Lin J."/>
            <person name="Amirebrahimi M."/>
            <person name="Hesse C.N."/>
            <person name="Spatafora J.W."/>
            <person name="Henrissat B."/>
            <person name="Hainaut M."/>
            <person name="Grigoriev I.V."/>
            <person name="Hibbett D.S."/>
        </authorList>
    </citation>
    <scope>NUCLEOTIDE SEQUENCE [LARGE SCALE GENOMIC DNA]</scope>
    <source>
        <strain evidence="1 2">TC161</strain>
    </source>
</reference>
<dbReference type="RefSeq" id="XP_018192350.1">
    <property type="nucleotide sequence ID" value="XM_018329593.1"/>
</dbReference>
<accession>A0A165JYQ9</accession>
<dbReference type="AlphaFoldDB" id="A0A165JYQ9"/>
<dbReference type="InParanoid" id="A0A165JYQ9"/>
<evidence type="ECO:0000313" key="1">
    <source>
        <dbReference type="EMBL" id="KZF26795.1"/>
    </source>
</evidence>
<evidence type="ECO:0000313" key="2">
    <source>
        <dbReference type="Proteomes" id="UP000076632"/>
    </source>
</evidence>
<organism evidence="1 2">
    <name type="scientific">Xylona heveae (strain CBS 132557 / TC161)</name>
    <dbReference type="NCBI Taxonomy" id="1328760"/>
    <lineage>
        <taxon>Eukaryota</taxon>
        <taxon>Fungi</taxon>
        <taxon>Dikarya</taxon>
        <taxon>Ascomycota</taxon>
        <taxon>Pezizomycotina</taxon>
        <taxon>Xylonomycetes</taxon>
        <taxon>Xylonales</taxon>
        <taxon>Xylonaceae</taxon>
        <taxon>Xylona</taxon>
    </lineage>
</organism>
<dbReference type="GeneID" id="28894730"/>
<dbReference type="EMBL" id="KV407454">
    <property type="protein sequence ID" value="KZF26795.1"/>
    <property type="molecule type" value="Genomic_DNA"/>
</dbReference>
<sequence length="105" mass="11524">MHAGIQRGRRKIFCVLFSASSRRGAPISRGAKAHEGHDLVFEMLLINLSIIIDPNGYPFNQFSTNLGKFNSFKLASTAFLALLVNNLMVGVLETCVYPDCGQPLP</sequence>
<name>A0A165JYQ9_XYLHT</name>
<keyword evidence="2" id="KW-1185">Reference proteome</keyword>
<dbReference type="Proteomes" id="UP000076632">
    <property type="component" value="Unassembled WGS sequence"/>
</dbReference>
<gene>
    <name evidence="1" type="ORF">L228DRAFT_18838</name>
</gene>
<proteinExistence type="predicted"/>